<dbReference type="GO" id="GO:0000713">
    <property type="term" value="P:meiotic heteroduplex formation"/>
    <property type="evidence" value="ECO:0007669"/>
    <property type="project" value="EnsemblFungi"/>
</dbReference>
<dbReference type="PANTHER" id="PTHR10073">
    <property type="entry name" value="DNA MISMATCH REPAIR PROTEIN MLH, PMS, MUTL"/>
    <property type="match status" value="1"/>
</dbReference>
<dbReference type="Pfam" id="PF13589">
    <property type="entry name" value="HATPase_c_3"/>
    <property type="match status" value="1"/>
</dbReference>
<evidence type="ECO:0000256" key="6">
    <source>
        <dbReference type="SAM" id="MobiDB-lite"/>
    </source>
</evidence>
<sequence>MPIQRLSESVINRIAAGEIIIQPVNALKEMLENSIDAGASSIDIVVKDGGTKLLQIADNGHGIAKEDLPLLCERFATSKLSRFEDLESIQTYGFRGEALASISHIARLSVVTKTATSAVAYKAFYANGKLSGQNFKSSANTEPKPVAGKVGTQITVEDLFYNLPQRLKGLKSKSDEFSRILDVIGRYAIHCKDVGFSCKKHGEPYQILSTRAQLPIKERIRTIFGNSIATDILEVDLDTNIEKEYGTDNSKYGLISVTGAITNSNYNNKKRIPPVFFINNRLVACEPLKRAVSGVYQFFLPKGSYPFIYLSLQIDAQNVDVNIHPTKREVRFLHEEEIIELIVDKVHLILSSVDTSRKFKTQTILSNTGTAKRPIDEFSALSTQSQKKYRQENKLVRVDRQQTKLSAFIAGQSETSYKESILKETKRKEDKSNEQIVEELEESDKEVDEAEDTETTNTSDIDTKVTTNSRRRVRVSLDSIIELRKQVNEEVHRPLTDILNNAVYVGIVDEEKRLCCFQYDVKLYLCDYASLLHEFYYQVALYEFCNYGEILLSESIPLEDILSPLYAEEREKTLIDKDTIIDTIWAMRNMFAEYFRIGFVENSKGTKCLQSLPMLVKDVKPAYPKLPYFIYRLGNRINYNDEKECLGGIMRQISLLYVPEPIFSGSSDPPSDPSSDPSKADTESSSSSEARQWLDHTLEDVLFPQIKTRFLAPSQLMKDVVQIADLPGLYRVFERC</sequence>
<dbReference type="SMART" id="SM01340">
    <property type="entry name" value="DNA_mis_repair"/>
    <property type="match status" value="1"/>
</dbReference>
<dbReference type="RefSeq" id="XP_001384344.2">
    <property type="nucleotide sequence ID" value="XM_001384307.1"/>
</dbReference>
<dbReference type="SUPFAM" id="SSF54211">
    <property type="entry name" value="Ribosomal protein S5 domain 2-like"/>
    <property type="match status" value="1"/>
</dbReference>
<evidence type="ECO:0000256" key="2">
    <source>
        <dbReference type="ARBA" id="ARBA00006082"/>
    </source>
</evidence>
<dbReference type="GO" id="GO:0007131">
    <property type="term" value="P:reciprocal meiotic recombination"/>
    <property type="evidence" value="ECO:0007669"/>
    <property type="project" value="EnsemblFungi"/>
</dbReference>
<reference evidence="8 9" key="1">
    <citation type="journal article" date="2007" name="Nat. Biotechnol.">
        <title>Genome sequence of the lignocellulose-bioconverting and xylose-fermenting yeast Pichia stipitis.</title>
        <authorList>
            <person name="Jeffries T.W."/>
            <person name="Grigoriev I.V."/>
            <person name="Grimwood J."/>
            <person name="Laplaza J.M."/>
            <person name="Aerts A."/>
            <person name="Salamov A."/>
            <person name="Schmutz J."/>
            <person name="Lindquist E."/>
            <person name="Dehal P."/>
            <person name="Shapiro H."/>
            <person name="Jin Y.S."/>
            <person name="Passoth V."/>
            <person name="Richardson P.M."/>
        </authorList>
    </citation>
    <scope>NUCLEOTIDE SEQUENCE [LARGE SCALE GENOMIC DNA]</scope>
    <source>
        <strain evidence="9">ATCC 58785 / CBS 6054 / NBRC 10063 / NRRL Y-11545</strain>
    </source>
</reference>
<dbReference type="InterPro" id="IPR036890">
    <property type="entry name" value="HATPase_C_sf"/>
</dbReference>
<feature type="compositionally biased region" description="Basic and acidic residues" evidence="6">
    <location>
        <begin position="419"/>
        <end position="433"/>
    </location>
</feature>
<dbReference type="GO" id="GO:0140664">
    <property type="term" value="F:ATP-dependent DNA damage sensor activity"/>
    <property type="evidence" value="ECO:0007669"/>
    <property type="project" value="InterPro"/>
</dbReference>
<keyword evidence="3" id="KW-0227">DNA damage</keyword>
<dbReference type="GO" id="GO:0016887">
    <property type="term" value="F:ATP hydrolysis activity"/>
    <property type="evidence" value="ECO:0007669"/>
    <property type="project" value="EnsemblFungi"/>
</dbReference>
<dbReference type="Gene3D" id="3.30.230.10">
    <property type="match status" value="1"/>
</dbReference>
<dbReference type="GO" id="GO:0005524">
    <property type="term" value="F:ATP binding"/>
    <property type="evidence" value="ECO:0007669"/>
    <property type="project" value="EnsemblFungi"/>
</dbReference>
<gene>
    <name evidence="8" type="ORF">PICST_89086</name>
</gene>
<dbReference type="PANTHER" id="PTHR10073:SF12">
    <property type="entry name" value="DNA MISMATCH REPAIR PROTEIN MLH1"/>
    <property type="match status" value="1"/>
</dbReference>
<dbReference type="FunFam" id="3.30.230.10:FF:000014">
    <property type="entry name" value="DNA mismatch repair protein Mlh1"/>
    <property type="match status" value="1"/>
</dbReference>
<dbReference type="InterPro" id="IPR002099">
    <property type="entry name" value="MutL/Mlh/PMS"/>
</dbReference>
<evidence type="ECO:0000256" key="5">
    <source>
        <dbReference type="ARBA" id="ARBA00023242"/>
    </source>
</evidence>
<feature type="compositionally biased region" description="Low complexity" evidence="6">
    <location>
        <begin position="666"/>
        <end position="689"/>
    </location>
</feature>
<dbReference type="InterPro" id="IPR014721">
    <property type="entry name" value="Ribsml_uS5_D2-typ_fold_subgr"/>
</dbReference>
<proteinExistence type="inferred from homology"/>
<keyword evidence="5" id="KW-0539">Nucleus</keyword>
<dbReference type="InterPro" id="IPR038973">
    <property type="entry name" value="MutL/Mlh/Pms-like"/>
</dbReference>
<dbReference type="STRING" id="322104.A3LSY2"/>
<dbReference type="GO" id="GO:0032390">
    <property type="term" value="C:MutLbeta complex"/>
    <property type="evidence" value="ECO:0007669"/>
    <property type="project" value="EnsemblFungi"/>
</dbReference>
<evidence type="ECO:0000313" key="8">
    <source>
        <dbReference type="EMBL" id="ABN66315.2"/>
    </source>
</evidence>
<feature type="compositionally biased region" description="Polar residues" evidence="6">
    <location>
        <begin position="455"/>
        <end position="465"/>
    </location>
</feature>
<dbReference type="GeneID" id="4838401"/>
<dbReference type="SUPFAM" id="SSF55874">
    <property type="entry name" value="ATPase domain of HSP90 chaperone/DNA topoisomerase II/histidine kinase"/>
    <property type="match status" value="1"/>
</dbReference>
<dbReference type="PROSITE" id="PS00058">
    <property type="entry name" value="DNA_MISMATCH_REPAIR_1"/>
    <property type="match status" value="1"/>
</dbReference>
<keyword evidence="9" id="KW-1185">Reference proteome</keyword>
<dbReference type="CDD" id="cd03483">
    <property type="entry name" value="MutL_Trans_MLH1"/>
    <property type="match status" value="1"/>
</dbReference>
<dbReference type="Pfam" id="PF01119">
    <property type="entry name" value="DNA_mis_repair"/>
    <property type="match status" value="1"/>
</dbReference>
<protein>
    <recommendedName>
        <fullName evidence="7">DNA mismatch repair protein S5 domain-containing protein</fullName>
    </recommendedName>
</protein>
<accession>A3LSY2</accession>
<organism evidence="8 9">
    <name type="scientific">Scheffersomyces stipitis (strain ATCC 58785 / CBS 6054 / NBRC 10063 / NRRL Y-11545)</name>
    <name type="common">Yeast</name>
    <name type="synonym">Pichia stipitis</name>
    <dbReference type="NCBI Taxonomy" id="322104"/>
    <lineage>
        <taxon>Eukaryota</taxon>
        <taxon>Fungi</taxon>
        <taxon>Dikarya</taxon>
        <taxon>Ascomycota</taxon>
        <taxon>Saccharomycotina</taxon>
        <taxon>Pichiomycetes</taxon>
        <taxon>Debaryomycetaceae</taxon>
        <taxon>Scheffersomyces</taxon>
    </lineage>
</organism>
<dbReference type="InterPro" id="IPR032189">
    <property type="entry name" value="Mlh1_C"/>
</dbReference>
<dbReference type="OrthoDB" id="10263226at2759"/>
<dbReference type="KEGG" id="pic:PICST_89086"/>
<comment type="subcellular location">
    <subcellularLocation>
        <location evidence="1">Nucleus</location>
    </subcellularLocation>
</comment>
<feature type="region of interest" description="Disordered" evidence="6">
    <location>
        <begin position="665"/>
        <end position="689"/>
    </location>
</feature>
<comment type="similarity">
    <text evidence="2">Belongs to the DNA mismatch repair MutL/HexB family.</text>
</comment>
<dbReference type="GO" id="GO:0030983">
    <property type="term" value="F:mismatched DNA binding"/>
    <property type="evidence" value="ECO:0007669"/>
    <property type="project" value="InterPro"/>
</dbReference>
<evidence type="ECO:0000256" key="3">
    <source>
        <dbReference type="ARBA" id="ARBA00022763"/>
    </source>
</evidence>
<dbReference type="FunCoup" id="A3LSY2">
    <property type="interactions" value="773"/>
</dbReference>
<feature type="compositionally biased region" description="Acidic residues" evidence="6">
    <location>
        <begin position="436"/>
        <end position="454"/>
    </location>
</feature>
<dbReference type="CDD" id="cd16926">
    <property type="entry name" value="HATPase_MutL-MLH-PMS-like"/>
    <property type="match status" value="1"/>
</dbReference>
<dbReference type="InterPro" id="IPR014762">
    <property type="entry name" value="DNA_mismatch_repair_CS"/>
</dbReference>
<dbReference type="eggNOG" id="KOG1979">
    <property type="taxonomic scope" value="Eukaryota"/>
</dbReference>
<dbReference type="AlphaFoldDB" id="A3LSY2"/>
<dbReference type="InterPro" id="IPR020568">
    <property type="entry name" value="Ribosomal_Su5_D2-typ_SF"/>
</dbReference>
<dbReference type="FunFam" id="3.30.565.10:FF:000109">
    <property type="entry name" value="Related to MLH1-DNA mismatch repair protein"/>
    <property type="match status" value="1"/>
</dbReference>
<dbReference type="GO" id="GO:0000710">
    <property type="term" value="P:meiotic mismatch repair"/>
    <property type="evidence" value="ECO:0007669"/>
    <property type="project" value="EnsemblFungi"/>
</dbReference>
<dbReference type="Proteomes" id="UP000002258">
    <property type="component" value="Chromosome 4"/>
</dbReference>
<dbReference type="Gene3D" id="3.30.565.10">
    <property type="entry name" value="Histidine kinase-like ATPase, C-terminal domain"/>
    <property type="match status" value="1"/>
</dbReference>
<dbReference type="GO" id="GO:0032389">
    <property type="term" value="C:MutLalpha complex"/>
    <property type="evidence" value="ECO:0007669"/>
    <property type="project" value="EnsemblFungi"/>
</dbReference>
<feature type="domain" description="DNA mismatch repair protein S5" evidence="7">
    <location>
        <begin position="220"/>
        <end position="351"/>
    </location>
</feature>
<evidence type="ECO:0000256" key="1">
    <source>
        <dbReference type="ARBA" id="ARBA00004123"/>
    </source>
</evidence>
<dbReference type="InterPro" id="IPR013507">
    <property type="entry name" value="DNA_mismatch_S5_2-like"/>
</dbReference>
<evidence type="ECO:0000256" key="4">
    <source>
        <dbReference type="ARBA" id="ARBA00023204"/>
    </source>
</evidence>
<name>A3LSY2_PICST</name>
<evidence type="ECO:0000259" key="7">
    <source>
        <dbReference type="SMART" id="SM01340"/>
    </source>
</evidence>
<dbReference type="EMBL" id="CP000498">
    <property type="protein sequence ID" value="ABN66315.2"/>
    <property type="molecule type" value="Genomic_DNA"/>
</dbReference>
<dbReference type="HOGENOM" id="CLU_004131_2_0_1"/>
<dbReference type="OMA" id="ANYHVKK"/>
<evidence type="ECO:0000313" key="9">
    <source>
        <dbReference type="Proteomes" id="UP000002258"/>
    </source>
</evidence>
<feature type="region of interest" description="Disordered" evidence="6">
    <location>
        <begin position="419"/>
        <end position="465"/>
    </location>
</feature>
<dbReference type="InParanoid" id="A3LSY2"/>
<dbReference type="NCBIfam" id="TIGR00585">
    <property type="entry name" value="mutl"/>
    <property type="match status" value="1"/>
</dbReference>
<dbReference type="GO" id="GO:0097587">
    <property type="term" value="C:MutLgamma complex"/>
    <property type="evidence" value="ECO:0007669"/>
    <property type="project" value="EnsemblFungi"/>
</dbReference>
<keyword evidence="4" id="KW-0234">DNA repair</keyword>
<dbReference type="Pfam" id="PF16413">
    <property type="entry name" value="Mlh1_C"/>
    <property type="match status" value="1"/>
</dbReference>